<dbReference type="CDD" id="cd17321">
    <property type="entry name" value="MFS_MMR_MDR_like"/>
    <property type="match status" value="1"/>
</dbReference>
<accession>A0A941EMC7</accession>
<feature type="transmembrane region" description="Helical" evidence="6">
    <location>
        <begin position="352"/>
        <end position="370"/>
    </location>
</feature>
<sequence>MPSATVPIPAPASGPRGLEGGGRAGARPARHGPVLAVTCLALGTVVAAMASLNVALPSIARETHAGLTQLTWIIDAYSLVFASLLLPGGALGDRFGRRRTLLIGLTVFGAASAAAVFTATPAVLIAIRCLLGLGGALVMPATLSTITSTFPREQRARAVSVWAAVAGASAIVGVLTTGALLTEWSWRSVFLLNVVLAAAAIAGTLAVVPESADPQAPRVDVVGALISVVGLCALVYSVIEAPGRGWAGAATLGGLGGGLAVMAVFVVWELRRSDPLLDPRLFKNPAFAAGTASITLQFFAFFGFIFVIMQYLQLVRGDKPLLAAVSVLPMAAGLIPASRLAPRASEKFGTRACCALGLTLAALALAWLAQMDGTSAYWHLAVGLVPLGAGMGLAMTPATTAVTDALPPALQGVGSAANDLSREVGGAVGIAVLGSVLSAVYRANLPLPGVPVAAADAARSSLAVAAGMGGQVRAEAQGAFLDGMQAALLGASAAALCGALVVGVLLRRRSSTAD</sequence>
<feature type="transmembrane region" description="Helical" evidence="6">
    <location>
        <begin position="221"/>
        <end position="239"/>
    </location>
</feature>
<dbReference type="InterPro" id="IPR020846">
    <property type="entry name" value="MFS_dom"/>
</dbReference>
<feature type="transmembrane region" description="Helical" evidence="6">
    <location>
        <begin position="125"/>
        <end position="146"/>
    </location>
</feature>
<evidence type="ECO:0000256" key="1">
    <source>
        <dbReference type="ARBA" id="ARBA00004651"/>
    </source>
</evidence>
<evidence type="ECO:0000259" key="7">
    <source>
        <dbReference type="PROSITE" id="PS50850"/>
    </source>
</evidence>
<evidence type="ECO:0000256" key="2">
    <source>
        <dbReference type="ARBA" id="ARBA00022692"/>
    </source>
</evidence>
<dbReference type="SUPFAM" id="SSF103473">
    <property type="entry name" value="MFS general substrate transporter"/>
    <property type="match status" value="1"/>
</dbReference>
<evidence type="ECO:0000256" key="5">
    <source>
        <dbReference type="SAM" id="MobiDB-lite"/>
    </source>
</evidence>
<dbReference type="InterPro" id="IPR036259">
    <property type="entry name" value="MFS_trans_sf"/>
</dbReference>
<keyword evidence="9" id="KW-1185">Reference proteome</keyword>
<keyword evidence="2 6" id="KW-0812">Transmembrane</keyword>
<keyword evidence="4 6" id="KW-0472">Membrane</keyword>
<dbReference type="Pfam" id="PF07690">
    <property type="entry name" value="MFS_1"/>
    <property type="match status" value="1"/>
</dbReference>
<dbReference type="PROSITE" id="PS50850">
    <property type="entry name" value="MFS"/>
    <property type="match status" value="1"/>
</dbReference>
<dbReference type="Gene3D" id="1.20.1250.20">
    <property type="entry name" value="MFS general substrate transporter like domains"/>
    <property type="match status" value="1"/>
</dbReference>
<dbReference type="GO" id="GO:0005886">
    <property type="term" value="C:plasma membrane"/>
    <property type="evidence" value="ECO:0007669"/>
    <property type="project" value="UniProtKB-SubCell"/>
</dbReference>
<feature type="transmembrane region" description="Helical" evidence="6">
    <location>
        <begin position="158"/>
        <end position="182"/>
    </location>
</feature>
<reference evidence="8" key="1">
    <citation type="submission" date="2021-04" db="EMBL/GenBank/DDBJ databases">
        <title>Genome based classification of Actinospica acidithermotolerans sp. nov., an actinobacterium isolated from an Indonesian hot spring.</title>
        <authorList>
            <person name="Kusuma A.B."/>
            <person name="Putra K.E."/>
            <person name="Nafisah S."/>
            <person name="Loh J."/>
            <person name="Nouioui I."/>
            <person name="Goodfellow M."/>
        </authorList>
    </citation>
    <scope>NUCLEOTIDE SEQUENCE</scope>
    <source>
        <strain evidence="8">CSCA 57</strain>
    </source>
</reference>
<feature type="transmembrane region" description="Helical" evidence="6">
    <location>
        <begin position="188"/>
        <end position="209"/>
    </location>
</feature>
<feature type="transmembrane region" description="Helical" evidence="6">
    <location>
        <begin position="32"/>
        <end position="50"/>
    </location>
</feature>
<feature type="transmembrane region" description="Helical" evidence="6">
    <location>
        <begin position="287"/>
        <end position="309"/>
    </location>
</feature>
<dbReference type="RefSeq" id="WP_212528287.1">
    <property type="nucleotide sequence ID" value="NZ_JAGSOG010000039.1"/>
</dbReference>
<evidence type="ECO:0000256" key="4">
    <source>
        <dbReference type="ARBA" id="ARBA00023136"/>
    </source>
</evidence>
<feature type="region of interest" description="Disordered" evidence="5">
    <location>
        <begin position="1"/>
        <end position="26"/>
    </location>
</feature>
<keyword evidence="3 6" id="KW-1133">Transmembrane helix</keyword>
<evidence type="ECO:0000313" key="9">
    <source>
        <dbReference type="Proteomes" id="UP000675781"/>
    </source>
</evidence>
<evidence type="ECO:0000256" key="6">
    <source>
        <dbReference type="SAM" id="Phobius"/>
    </source>
</evidence>
<dbReference type="AlphaFoldDB" id="A0A941EMC7"/>
<feature type="transmembrane region" description="Helical" evidence="6">
    <location>
        <begin position="321"/>
        <end position="340"/>
    </location>
</feature>
<dbReference type="EMBL" id="JAGSOG010000039">
    <property type="protein sequence ID" value="MBR7833766.1"/>
    <property type="molecule type" value="Genomic_DNA"/>
</dbReference>
<feature type="transmembrane region" description="Helical" evidence="6">
    <location>
        <begin position="100"/>
        <end position="119"/>
    </location>
</feature>
<evidence type="ECO:0000256" key="3">
    <source>
        <dbReference type="ARBA" id="ARBA00022989"/>
    </source>
</evidence>
<feature type="transmembrane region" description="Helical" evidence="6">
    <location>
        <begin position="376"/>
        <end position="403"/>
    </location>
</feature>
<feature type="domain" description="Major facilitator superfamily (MFS) profile" evidence="7">
    <location>
        <begin position="34"/>
        <end position="510"/>
    </location>
</feature>
<feature type="transmembrane region" description="Helical" evidence="6">
    <location>
        <begin position="70"/>
        <end position="88"/>
    </location>
</feature>
<name>A0A941EMC7_9ACTN</name>
<dbReference type="GO" id="GO:0022857">
    <property type="term" value="F:transmembrane transporter activity"/>
    <property type="evidence" value="ECO:0007669"/>
    <property type="project" value="InterPro"/>
</dbReference>
<feature type="transmembrane region" description="Helical" evidence="6">
    <location>
        <begin position="245"/>
        <end position="267"/>
    </location>
</feature>
<dbReference type="InterPro" id="IPR011701">
    <property type="entry name" value="MFS"/>
</dbReference>
<protein>
    <submittedName>
        <fullName evidence="8">MFS transporter</fullName>
    </submittedName>
</protein>
<evidence type="ECO:0000313" key="8">
    <source>
        <dbReference type="EMBL" id="MBR7833766.1"/>
    </source>
</evidence>
<feature type="transmembrane region" description="Helical" evidence="6">
    <location>
        <begin position="486"/>
        <end position="506"/>
    </location>
</feature>
<proteinExistence type="predicted"/>
<comment type="caution">
    <text evidence="8">The sequence shown here is derived from an EMBL/GenBank/DDBJ whole genome shotgun (WGS) entry which is preliminary data.</text>
</comment>
<comment type="subcellular location">
    <subcellularLocation>
        <location evidence="1">Cell membrane</location>
        <topology evidence="1">Multi-pass membrane protein</topology>
    </subcellularLocation>
</comment>
<dbReference type="PANTHER" id="PTHR42718:SF42">
    <property type="entry name" value="EXPORT PROTEIN"/>
    <property type="match status" value="1"/>
</dbReference>
<organism evidence="8 9">
    <name type="scientific">Actinospica durhamensis</name>
    <dbReference type="NCBI Taxonomy" id="1508375"/>
    <lineage>
        <taxon>Bacteria</taxon>
        <taxon>Bacillati</taxon>
        <taxon>Actinomycetota</taxon>
        <taxon>Actinomycetes</taxon>
        <taxon>Catenulisporales</taxon>
        <taxon>Actinospicaceae</taxon>
        <taxon>Actinospica</taxon>
    </lineage>
</organism>
<gene>
    <name evidence="8" type="ORF">KDL01_10850</name>
</gene>
<dbReference type="Proteomes" id="UP000675781">
    <property type="component" value="Unassembled WGS sequence"/>
</dbReference>
<dbReference type="PANTHER" id="PTHR42718">
    <property type="entry name" value="MAJOR FACILITATOR SUPERFAMILY MULTIDRUG TRANSPORTER MFSC"/>
    <property type="match status" value="1"/>
</dbReference>